<evidence type="ECO:0000313" key="3">
    <source>
        <dbReference type="Proteomes" id="UP001196413"/>
    </source>
</evidence>
<feature type="region of interest" description="Disordered" evidence="1">
    <location>
        <begin position="46"/>
        <end position="83"/>
    </location>
</feature>
<reference evidence="2" key="1">
    <citation type="submission" date="2021-06" db="EMBL/GenBank/DDBJ databases">
        <title>Parelaphostrongylus tenuis whole genome reference sequence.</title>
        <authorList>
            <person name="Garwood T.J."/>
            <person name="Larsen P.A."/>
            <person name="Fountain-Jones N.M."/>
            <person name="Garbe J.R."/>
            <person name="Macchietto M.G."/>
            <person name="Kania S.A."/>
            <person name="Gerhold R.W."/>
            <person name="Richards J.E."/>
            <person name="Wolf T.M."/>
        </authorList>
    </citation>
    <scope>NUCLEOTIDE SEQUENCE</scope>
    <source>
        <strain evidence="2">MNPRO001-30</strain>
        <tissue evidence="2">Meninges</tissue>
    </source>
</reference>
<protein>
    <submittedName>
        <fullName evidence="2">Uncharacterized protein</fullName>
    </submittedName>
</protein>
<evidence type="ECO:0000256" key="1">
    <source>
        <dbReference type="SAM" id="MobiDB-lite"/>
    </source>
</evidence>
<organism evidence="2 3">
    <name type="scientific">Parelaphostrongylus tenuis</name>
    <name type="common">Meningeal worm</name>
    <dbReference type="NCBI Taxonomy" id="148309"/>
    <lineage>
        <taxon>Eukaryota</taxon>
        <taxon>Metazoa</taxon>
        <taxon>Ecdysozoa</taxon>
        <taxon>Nematoda</taxon>
        <taxon>Chromadorea</taxon>
        <taxon>Rhabditida</taxon>
        <taxon>Rhabditina</taxon>
        <taxon>Rhabditomorpha</taxon>
        <taxon>Strongyloidea</taxon>
        <taxon>Metastrongylidae</taxon>
        <taxon>Parelaphostrongylus</taxon>
    </lineage>
</organism>
<sequence length="83" mass="9341">MSMPQLRAPMDTELLRKASEREYANPTAPHTIGAYPETSLYALTRSRKSSTGSVGGRRFAGSNVNEDDAEHERNEIYKQIDRL</sequence>
<evidence type="ECO:0000313" key="2">
    <source>
        <dbReference type="EMBL" id="KAJ1362414.1"/>
    </source>
</evidence>
<name>A0AAD5NB88_PARTN</name>
<gene>
    <name evidence="2" type="ORF">KIN20_021949</name>
</gene>
<dbReference type="AlphaFoldDB" id="A0AAD5NB88"/>
<dbReference type="EMBL" id="JAHQIW010004438">
    <property type="protein sequence ID" value="KAJ1362414.1"/>
    <property type="molecule type" value="Genomic_DNA"/>
</dbReference>
<accession>A0AAD5NB88</accession>
<proteinExistence type="predicted"/>
<feature type="compositionally biased region" description="Basic and acidic residues" evidence="1">
    <location>
        <begin position="70"/>
        <end position="83"/>
    </location>
</feature>
<dbReference type="Proteomes" id="UP001196413">
    <property type="component" value="Unassembled WGS sequence"/>
</dbReference>
<keyword evidence="3" id="KW-1185">Reference proteome</keyword>
<comment type="caution">
    <text evidence="2">The sequence shown here is derived from an EMBL/GenBank/DDBJ whole genome shotgun (WGS) entry which is preliminary data.</text>
</comment>